<comment type="caution">
    <text evidence="1">The sequence shown here is derived from an EMBL/GenBank/DDBJ whole genome shotgun (WGS) entry which is preliminary data.</text>
</comment>
<evidence type="ECO:0000313" key="1">
    <source>
        <dbReference type="EMBL" id="CAE6451207.1"/>
    </source>
</evidence>
<dbReference type="Proteomes" id="UP000663843">
    <property type="component" value="Unassembled WGS sequence"/>
</dbReference>
<reference evidence="1" key="1">
    <citation type="submission" date="2021-01" db="EMBL/GenBank/DDBJ databases">
        <authorList>
            <person name="Kaushik A."/>
        </authorList>
    </citation>
    <scope>NUCLEOTIDE SEQUENCE</scope>
    <source>
        <strain evidence="1">AG2-2IIIB</strain>
    </source>
</reference>
<protein>
    <recommendedName>
        <fullName evidence="3">F-box domain-containing protein</fullName>
    </recommendedName>
</protein>
<dbReference type="EMBL" id="CAJMWT010002704">
    <property type="protein sequence ID" value="CAE6451207.1"/>
    <property type="molecule type" value="Genomic_DNA"/>
</dbReference>
<name>A0A8H3B955_9AGAM</name>
<organism evidence="1 2">
    <name type="scientific">Rhizoctonia solani</name>
    <dbReference type="NCBI Taxonomy" id="456999"/>
    <lineage>
        <taxon>Eukaryota</taxon>
        <taxon>Fungi</taxon>
        <taxon>Dikarya</taxon>
        <taxon>Basidiomycota</taxon>
        <taxon>Agaricomycotina</taxon>
        <taxon>Agaricomycetes</taxon>
        <taxon>Cantharellales</taxon>
        <taxon>Ceratobasidiaceae</taxon>
        <taxon>Rhizoctonia</taxon>
    </lineage>
</organism>
<gene>
    <name evidence="1" type="ORF">RDB_LOCUS87202</name>
</gene>
<evidence type="ECO:0008006" key="3">
    <source>
        <dbReference type="Google" id="ProtNLM"/>
    </source>
</evidence>
<dbReference type="AlphaFoldDB" id="A0A8H3B955"/>
<evidence type="ECO:0000313" key="2">
    <source>
        <dbReference type="Proteomes" id="UP000663843"/>
    </source>
</evidence>
<proteinExistence type="predicted"/>
<sequence>MINSSRQNIRKSFVTQPWDEAPNKPPPISCLFDEILAEIFVQNAYEPCEVYAEDFMIHRTSVIYHRVFALIGVCATWRRVGLGCPRLWTVVPVIIRGDPDLPRTPPTELILQRTGSINLHLTISVDEFMSEKLESLSSHWHRFGVINLWSCSLYGREISEVLGKILQHSAPGSISKLSVRKQQLGFPSILKILNIDTGPDPPIAEFVGSLSVFRITRVPIKWTEIVFSHRLVELRIDRIEANSDSEVRGFFAALSSARELKDLKLIAISFHQGVLSTDVPLEVISLPKLEFLYVERGYLSAIVFILAHIAPGSYHFTLNLHAGSPQNDFDPGESKADMFYAFLKSVPVDKLILQGGGDSPQQLKTHLRRTLESIPGLKTLVLNDFTVDPEVLMGLKQHIRPDSFMDNDTFAILTRLEFHNASLETSLIDLKPGLEAVFESHRIQKMVFGARFGSAPGVDGTPVDENDEVVRWMRDSIPQFNLSSEPTRMPEAWDKWRLWDI</sequence>
<accession>A0A8H3B955</accession>